<evidence type="ECO:0000313" key="13">
    <source>
        <dbReference type="EMBL" id="MCA6077702.1"/>
    </source>
</evidence>
<keyword evidence="4 10" id="KW-0813">Transport</keyword>
<comment type="function">
    <text evidence="10">NDH-1 shuttles electrons from NADH, via FMN and iron-sulfur (Fe-S) centers, to quinones in the respiratory chain. The immediate electron acceptor for the enzyme in this species is believed to be a menaquinone. Couples the redox reaction to proton translocation (for every two electrons transferred, four hydrogen ions are translocated across the cytoplasmic membrane), and thus conserves the redox energy in a proton gradient.</text>
</comment>
<sequence length="101" mass="11106">MNLNVLLLLGAYMFCAGLILSITRKNAIMILIGIELMLNASNLNFIVFSQQADNVLDGQLFSLFVIVLAAAEAAVGLAIIVQMYRKFRTTELDRVNSIQKG</sequence>
<keyword evidence="5 10" id="KW-0812">Transmembrane</keyword>
<comment type="similarity">
    <text evidence="3 10">Belongs to the complex I subunit 4L family.</text>
</comment>
<dbReference type="Proteomes" id="UP001139409">
    <property type="component" value="Unassembled WGS sequence"/>
</dbReference>
<evidence type="ECO:0000256" key="10">
    <source>
        <dbReference type="HAMAP-Rule" id="MF_01456"/>
    </source>
</evidence>
<name>A0A9X1HUA9_9BACT</name>
<dbReference type="PANTHER" id="PTHR11434:SF16">
    <property type="entry name" value="NADH-UBIQUINONE OXIDOREDUCTASE CHAIN 4L"/>
    <property type="match status" value="1"/>
</dbReference>
<keyword evidence="10" id="KW-1003">Cell membrane</keyword>
<comment type="function">
    <text evidence="1">NDH-1 shuttles electrons from NADH, via FMN and iron-sulfur (Fe-S) centers, to quinones in the respiratory chain. The immediate electron acceptor for the enzyme in this species is believed to be ubiquinone. Couples the redox reaction to proton translocation (for every two electrons transferred, four hydrogen ions are translocated across the cytoplasmic membrane), and thus conserves the redox energy in a proton gradient.</text>
</comment>
<evidence type="ECO:0000313" key="12">
    <source>
        <dbReference type="EMBL" id="MCA6076574.1"/>
    </source>
</evidence>
<dbReference type="InterPro" id="IPR039428">
    <property type="entry name" value="NUOK/Mnh_C1-like"/>
</dbReference>
<evidence type="ECO:0000313" key="11">
    <source>
        <dbReference type="EMBL" id="MCA6075397.1"/>
    </source>
</evidence>
<proteinExistence type="inferred from homology"/>
<dbReference type="Gene3D" id="1.10.287.3510">
    <property type="match status" value="1"/>
</dbReference>
<keyword evidence="12" id="KW-0560">Oxidoreductase</keyword>
<keyword evidence="7 10" id="KW-1278">Translocase</keyword>
<dbReference type="NCBIfam" id="NF004320">
    <property type="entry name" value="PRK05715.1-2"/>
    <property type="match status" value="1"/>
</dbReference>
<reference evidence="12" key="1">
    <citation type="submission" date="2021-09" db="EMBL/GenBank/DDBJ databases">
        <title>Fulvivirga sp. isolated from coastal sediment.</title>
        <authorList>
            <person name="Yu H."/>
        </authorList>
    </citation>
    <scope>NUCLEOTIDE SEQUENCE</scope>
    <source>
        <strain evidence="12">1062</strain>
    </source>
</reference>
<dbReference type="Pfam" id="PF00420">
    <property type="entry name" value="Oxidored_q2"/>
    <property type="match status" value="1"/>
</dbReference>
<evidence type="ECO:0000256" key="4">
    <source>
        <dbReference type="ARBA" id="ARBA00022448"/>
    </source>
</evidence>
<comment type="caution">
    <text evidence="12">The sequence shown here is derived from an EMBL/GenBank/DDBJ whole genome shotgun (WGS) entry which is preliminary data.</text>
</comment>
<evidence type="ECO:0000256" key="2">
    <source>
        <dbReference type="ARBA" id="ARBA00004141"/>
    </source>
</evidence>
<dbReference type="GO" id="GO:0048038">
    <property type="term" value="F:quinone binding"/>
    <property type="evidence" value="ECO:0007669"/>
    <property type="project" value="UniProtKB-KW"/>
</dbReference>
<dbReference type="EMBL" id="JAIXNE010000003">
    <property type="protein sequence ID" value="MCA6076574.1"/>
    <property type="molecule type" value="Genomic_DNA"/>
</dbReference>
<comment type="catalytic activity">
    <reaction evidence="10">
        <text>a quinone + NADH + 5 H(+)(in) = a quinol + NAD(+) + 4 H(+)(out)</text>
        <dbReference type="Rhea" id="RHEA:57888"/>
        <dbReference type="ChEBI" id="CHEBI:15378"/>
        <dbReference type="ChEBI" id="CHEBI:24646"/>
        <dbReference type="ChEBI" id="CHEBI:57540"/>
        <dbReference type="ChEBI" id="CHEBI:57945"/>
        <dbReference type="ChEBI" id="CHEBI:132124"/>
    </reaction>
</comment>
<dbReference type="InterPro" id="IPR001133">
    <property type="entry name" value="NADH_UbQ_OxRdtase_chain4L/K"/>
</dbReference>
<evidence type="ECO:0000256" key="1">
    <source>
        <dbReference type="ARBA" id="ARBA00002378"/>
    </source>
</evidence>
<dbReference type="PANTHER" id="PTHR11434">
    <property type="entry name" value="NADH-UBIQUINONE OXIDOREDUCTASE SUBUNIT ND4L"/>
    <property type="match status" value="1"/>
</dbReference>
<organism evidence="12 14">
    <name type="scientific">Fulvivirga sedimenti</name>
    <dbReference type="NCBI Taxonomy" id="2879465"/>
    <lineage>
        <taxon>Bacteria</taxon>
        <taxon>Pseudomonadati</taxon>
        <taxon>Bacteroidota</taxon>
        <taxon>Cytophagia</taxon>
        <taxon>Cytophagales</taxon>
        <taxon>Fulvivirgaceae</taxon>
        <taxon>Fulvivirga</taxon>
    </lineage>
</organism>
<evidence type="ECO:0000256" key="5">
    <source>
        <dbReference type="ARBA" id="ARBA00022692"/>
    </source>
</evidence>
<keyword evidence="9 10" id="KW-0472">Membrane</keyword>
<dbReference type="EC" id="7.1.1.-" evidence="10"/>
<evidence type="ECO:0000256" key="6">
    <source>
        <dbReference type="ARBA" id="ARBA00022719"/>
    </source>
</evidence>
<dbReference type="FunFam" id="1.10.287.3510:FF:000001">
    <property type="entry name" value="NADH-quinone oxidoreductase subunit K"/>
    <property type="match status" value="1"/>
</dbReference>
<comment type="subcellular location">
    <subcellularLocation>
        <location evidence="10">Cell membrane</location>
        <topology evidence="10">Multi-pass membrane protein</topology>
    </subcellularLocation>
    <subcellularLocation>
        <location evidence="2">Membrane</location>
        <topology evidence="2">Multi-pass membrane protein</topology>
    </subcellularLocation>
</comment>
<gene>
    <name evidence="10 12" type="primary">nuoK</name>
    <name evidence="11" type="ORF">LDX50_10980</name>
    <name evidence="12" type="ORF">LDX50_16950</name>
    <name evidence="13" type="ORF">LDX50_22670</name>
</gene>
<feature type="transmembrane region" description="Helical" evidence="10">
    <location>
        <begin position="30"/>
        <end position="48"/>
    </location>
</feature>
<comment type="subunit">
    <text evidence="10">NDH-1 is composed of 14 different subunits. Subunits NuoA, H, J, K, L, M, N constitute the membrane sector of the complex.</text>
</comment>
<dbReference type="GO" id="GO:0050136">
    <property type="term" value="F:NADH dehydrogenase (quinone) (non-electrogenic) activity"/>
    <property type="evidence" value="ECO:0007669"/>
    <property type="project" value="UniProtKB-UniRule"/>
</dbReference>
<keyword evidence="8 10" id="KW-1133">Transmembrane helix</keyword>
<feature type="transmembrane region" description="Helical" evidence="10">
    <location>
        <begin position="60"/>
        <end position="84"/>
    </location>
</feature>
<keyword evidence="10" id="KW-0520">NAD</keyword>
<dbReference type="EMBL" id="JAIXNE010000002">
    <property type="protein sequence ID" value="MCA6075397.1"/>
    <property type="molecule type" value="Genomic_DNA"/>
</dbReference>
<keyword evidence="6 10" id="KW-0874">Quinone</keyword>
<dbReference type="GO" id="GO:0030964">
    <property type="term" value="C:NADH dehydrogenase complex"/>
    <property type="evidence" value="ECO:0007669"/>
    <property type="project" value="TreeGrafter"/>
</dbReference>
<evidence type="ECO:0000313" key="14">
    <source>
        <dbReference type="Proteomes" id="UP001139409"/>
    </source>
</evidence>
<evidence type="ECO:0000256" key="3">
    <source>
        <dbReference type="ARBA" id="ARBA00010519"/>
    </source>
</evidence>
<dbReference type="GO" id="GO:0005886">
    <property type="term" value="C:plasma membrane"/>
    <property type="evidence" value="ECO:0007669"/>
    <property type="project" value="UniProtKB-SubCell"/>
</dbReference>
<dbReference type="AlphaFoldDB" id="A0A9X1HUA9"/>
<dbReference type="GO" id="GO:0042773">
    <property type="term" value="P:ATP synthesis coupled electron transport"/>
    <property type="evidence" value="ECO:0007669"/>
    <property type="project" value="InterPro"/>
</dbReference>
<evidence type="ECO:0000256" key="9">
    <source>
        <dbReference type="ARBA" id="ARBA00023136"/>
    </source>
</evidence>
<evidence type="ECO:0000256" key="7">
    <source>
        <dbReference type="ARBA" id="ARBA00022967"/>
    </source>
</evidence>
<evidence type="ECO:0000256" key="8">
    <source>
        <dbReference type="ARBA" id="ARBA00022989"/>
    </source>
</evidence>
<keyword evidence="14" id="KW-1185">Reference proteome</keyword>
<dbReference type="RefSeq" id="WP_225698499.1">
    <property type="nucleotide sequence ID" value="NZ_JAIXNE010000002.1"/>
</dbReference>
<dbReference type="HAMAP" id="MF_01456">
    <property type="entry name" value="NDH1_NuoK"/>
    <property type="match status" value="1"/>
</dbReference>
<accession>A0A9X1HUA9</accession>
<protein>
    <recommendedName>
        <fullName evidence="10">NADH-quinone oxidoreductase subunit K</fullName>
        <ecNumber evidence="10">7.1.1.-</ecNumber>
    </recommendedName>
    <alternativeName>
        <fullName evidence="10">NADH dehydrogenase I subunit K</fullName>
    </alternativeName>
    <alternativeName>
        <fullName evidence="10">NDH-1 subunit K</fullName>
    </alternativeName>
</protein>
<feature type="transmembrane region" description="Helical" evidence="10">
    <location>
        <begin position="6"/>
        <end position="23"/>
    </location>
</feature>
<dbReference type="EMBL" id="JAIXNE010000004">
    <property type="protein sequence ID" value="MCA6077702.1"/>
    <property type="molecule type" value="Genomic_DNA"/>
</dbReference>